<reference evidence="7 8" key="1">
    <citation type="submission" date="2019-01" db="EMBL/GenBank/DDBJ databases">
        <title>Draft genomes of a novel of Aminipila strains.</title>
        <authorList>
            <person name="Ma S."/>
        </authorList>
    </citation>
    <scope>NUCLEOTIDE SEQUENCE [LARGE SCALE GENOMIC DNA]</scope>
    <source>
        <strain evidence="8">JN-39</strain>
    </source>
</reference>
<gene>
    <name evidence="6" type="primary">nadK</name>
    <name evidence="7" type="ORF">EQM06_04985</name>
</gene>
<comment type="subcellular location">
    <subcellularLocation>
        <location evidence="6">Cytoplasm</location>
    </subcellularLocation>
</comment>
<feature type="binding site" evidence="6">
    <location>
        <begin position="125"/>
        <end position="126"/>
    </location>
    <ligand>
        <name>NAD(+)</name>
        <dbReference type="ChEBI" id="CHEBI:57540"/>
    </ligand>
</feature>
<name>A0A410PUM0_9FIRM</name>
<sequence>MKNRVITIHTNDTPVSLKTKKLLAKKLEGSGFIVSESLDTDSELIVCIGGDGAFLEGIHKFQFPEIPFIGINTGHLGFFQEISPNQLADFIFHYKTGKYHLQTFSTVKATVFTENNQSFEHVGLNEIVIRGELSRSVHLNISIGGSFIERFSGDGILVSTPAGSTAYNYSLGGCIVDPRLKLMQVTPIAPMNTTAYRSFTSSILLPSDLSLGIIPDYETRRGIKITTDHLEYTYNNIDNINIEFSDKVVNLLRFENYDFWTKVKSKFL</sequence>
<keyword evidence="8" id="KW-1185">Reference proteome</keyword>
<feature type="binding site" evidence="6">
    <location>
        <begin position="51"/>
        <end position="52"/>
    </location>
    <ligand>
        <name>NAD(+)</name>
        <dbReference type="ChEBI" id="CHEBI:57540"/>
    </ligand>
</feature>
<evidence type="ECO:0000313" key="8">
    <source>
        <dbReference type="Proteomes" id="UP000287601"/>
    </source>
</evidence>
<keyword evidence="6" id="KW-0547">Nucleotide-binding</keyword>
<evidence type="ECO:0000256" key="5">
    <source>
        <dbReference type="ARBA" id="ARBA00047925"/>
    </source>
</evidence>
<dbReference type="GO" id="GO:0051287">
    <property type="term" value="F:NAD binding"/>
    <property type="evidence" value="ECO:0007669"/>
    <property type="project" value="UniProtKB-ARBA"/>
</dbReference>
<keyword evidence="6" id="KW-0067">ATP-binding</keyword>
<comment type="similarity">
    <text evidence="6">Belongs to the NAD kinase family.</text>
</comment>
<dbReference type="InterPro" id="IPR002504">
    <property type="entry name" value="NADK"/>
</dbReference>
<comment type="caution">
    <text evidence="6">Lacks conserved residue(s) required for the propagation of feature annotation.</text>
</comment>
<dbReference type="Pfam" id="PF20143">
    <property type="entry name" value="NAD_kinase_C"/>
    <property type="match status" value="1"/>
</dbReference>
<comment type="cofactor">
    <cofactor evidence="6">
        <name>a divalent metal cation</name>
        <dbReference type="ChEBI" id="CHEBI:60240"/>
    </cofactor>
</comment>
<keyword evidence="6" id="KW-0963">Cytoplasm</keyword>
<dbReference type="GO" id="GO:0019674">
    <property type="term" value="P:NAD+ metabolic process"/>
    <property type="evidence" value="ECO:0007669"/>
    <property type="project" value="InterPro"/>
</dbReference>
<evidence type="ECO:0000256" key="2">
    <source>
        <dbReference type="ARBA" id="ARBA00022777"/>
    </source>
</evidence>
<dbReference type="Gene3D" id="3.40.50.10330">
    <property type="entry name" value="Probable inorganic polyphosphate/atp-NAD kinase, domain 1"/>
    <property type="match status" value="1"/>
</dbReference>
<dbReference type="EMBL" id="CP035281">
    <property type="protein sequence ID" value="QAT42629.1"/>
    <property type="molecule type" value="Genomic_DNA"/>
</dbReference>
<proteinExistence type="inferred from homology"/>
<dbReference type="GO" id="GO:0006741">
    <property type="term" value="P:NADP+ biosynthetic process"/>
    <property type="evidence" value="ECO:0007669"/>
    <property type="project" value="UniProtKB-UniRule"/>
</dbReference>
<feature type="binding site" evidence="6">
    <location>
        <position position="135"/>
    </location>
    <ligand>
        <name>NAD(+)</name>
        <dbReference type="ChEBI" id="CHEBI:57540"/>
    </ligand>
</feature>
<dbReference type="GO" id="GO:0046872">
    <property type="term" value="F:metal ion binding"/>
    <property type="evidence" value="ECO:0007669"/>
    <property type="project" value="UniProtKB-UniRule"/>
</dbReference>
<evidence type="ECO:0000313" key="7">
    <source>
        <dbReference type="EMBL" id="QAT42629.1"/>
    </source>
</evidence>
<keyword evidence="3 6" id="KW-0521">NADP</keyword>
<evidence type="ECO:0000256" key="6">
    <source>
        <dbReference type="HAMAP-Rule" id="MF_00361"/>
    </source>
</evidence>
<feature type="active site" description="Proton acceptor" evidence="6">
    <location>
        <position position="51"/>
    </location>
</feature>
<feature type="binding site" evidence="6">
    <location>
        <position position="154"/>
    </location>
    <ligand>
        <name>NAD(+)</name>
        <dbReference type="ChEBI" id="CHEBI:57540"/>
    </ligand>
</feature>
<dbReference type="InterPro" id="IPR016064">
    <property type="entry name" value="NAD/diacylglycerol_kinase_sf"/>
</dbReference>
<keyword evidence="2 6" id="KW-0418">Kinase</keyword>
<dbReference type="InterPro" id="IPR017437">
    <property type="entry name" value="ATP-NAD_kinase_PpnK-typ_C"/>
</dbReference>
<feature type="binding site" evidence="6">
    <location>
        <position position="189"/>
    </location>
    <ligand>
        <name>NAD(+)</name>
        <dbReference type="ChEBI" id="CHEBI:57540"/>
    </ligand>
</feature>
<comment type="catalytic activity">
    <reaction evidence="5 6">
        <text>NAD(+) + ATP = ADP + NADP(+) + H(+)</text>
        <dbReference type="Rhea" id="RHEA:18629"/>
        <dbReference type="ChEBI" id="CHEBI:15378"/>
        <dbReference type="ChEBI" id="CHEBI:30616"/>
        <dbReference type="ChEBI" id="CHEBI:57540"/>
        <dbReference type="ChEBI" id="CHEBI:58349"/>
        <dbReference type="ChEBI" id="CHEBI:456216"/>
        <dbReference type="EC" id="2.7.1.23"/>
    </reaction>
</comment>
<keyword evidence="1 6" id="KW-0808">Transferase</keyword>
<dbReference type="GO" id="GO:0005737">
    <property type="term" value="C:cytoplasm"/>
    <property type="evidence" value="ECO:0007669"/>
    <property type="project" value="UniProtKB-SubCell"/>
</dbReference>
<protein>
    <recommendedName>
        <fullName evidence="6">NAD kinase</fullName>
        <ecNumber evidence="6">2.7.1.23</ecNumber>
    </recommendedName>
    <alternativeName>
        <fullName evidence="6">ATP-dependent NAD kinase</fullName>
    </alternativeName>
</protein>
<dbReference type="PANTHER" id="PTHR20275:SF0">
    <property type="entry name" value="NAD KINASE"/>
    <property type="match status" value="1"/>
</dbReference>
<feature type="binding site" evidence="6">
    <location>
        <begin position="165"/>
        <end position="170"/>
    </location>
    <ligand>
        <name>NAD(+)</name>
        <dbReference type="ChEBI" id="CHEBI:57540"/>
    </ligand>
</feature>
<evidence type="ECO:0000256" key="4">
    <source>
        <dbReference type="ARBA" id="ARBA00023027"/>
    </source>
</evidence>
<dbReference type="GO" id="GO:0005524">
    <property type="term" value="F:ATP binding"/>
    <property type="evidence" value="ECO:0007669"/>
    <property type="project" value="UniProtKB-KW"/>
</dbReference>
<dbReference type="HAMAP" id="MF_00361">
    <property type="entry name" value="NAD_kinase"/>
    <property type="match status" value="1"/>
</dbReference>
<evidence type="ECO:0000256" key="3">
    <source>
        <dbReference type="ARBA" id="ARBA00022857"/>
    </source>
</evidence>
<dbReference type="KEGG" id="amij:EQM06_04985"/>
<dbReference type="Pfam" id="PF01513">
    <property type="entry name" value="NAD_kinase"/>
    <property type="match status" value="1"/>
</dbReference>
<dbReference type="SUPFAM" id="SSF111331">
    <property type="entry name" value="NAD kinase/diacylglycerol kinase-like"/>
    <property type="match status" value="1"/>
</dbReference>
<accession>A0A410PUM0</accession>
<dbReference type="InterPro" id="IPR017438">
    <property type="entry name" value="ATP-NAD_kinase_N"/>
</dbReference>
<dbReference type="RefSeq" id="WP_128745279.1">
    <property type="nucleotide sequence ID" value="NZ_CP035281.1"/>
</dbReference>
<organism evidence="7 8">
    <name type="scientific">Aminipila luticellarii</name>
    <dbReference type="NCBI Taxonomy" id="2507160"/>
    <lineage>
        <taxon>Bacteria</taxon>
        <taxon>Bacillati</taxon>
        <taxon>Bacillota</taxon>
        <taxon>Clostridia</taxon>
        <taxon>Peptostreptococcales</taxon>
        <taxon>Anaerovoracaceae</taxon>
        <taxon>Aminipila</taxon>
    </lineage>
</organism>
<dbReference type="GO" id="GO:0003951">
    <property type="term" value="F:NAD+ kinase activity"/>
    <property type="evidence" value="ECO:0007669"/>
    <property type="project" value="UniProtKB-UniRule"/>
</dbReference>
<feature type="binding site" evidence="6">
    <location>
        <position position="162"/>
    </location>
    <ligand>
        <name>NAD(+)</name>
        <dbReference type="ChEBI" id="CHEBI:57540"/>
    </ligand>
</feature>
<dbReference type="Gene3D" id="2.60.200.30">
    <property type="entry name" value="Probable inorganic polyphosphate/atp-NAD kinase, domain 2"/>
    <property type="match status" value="1"/>
</dbReference>
<evidence type="ECO:0000256" key="1">
    <source>
        <dbReference type="ARBA" id="ARBA00022679"/>
    </source>
</evidence>
<dbReference type="EC" id="2.7.1.23" evidence="6"/>
<dbReference type="Proteomes" id="UP000287601">
    <property type="component" value="Chromosome"/>
</dbReference>
<dbReference type="OrthoDB" id="9774737at2"/>
<dbReference type="AlphaFoldDB" id="A0A410PUM0"/>
<keyword evidence="4 6" id="KW-0520">NAD</keyword>
<dbReference type="PANTHER" id="PTHR20275">
    <property type="entry name" value="NAD KINASE"/>
    <property type="match status" value="1"/>
</dbReference>
<comment type="function">
    <text evidence="6">Involved in the regulation of the intracellular balance of NAD and NADP, and is a key enzyme in the biosynthesis of NADP. Catalyzes specifically the phosphorylation on 2'-hydroxyl of the adenosine moiety of NAD to yield NADP.</text>
</comment>